<comment type="caution">
    <text evidence="2">The sequence shown here is derived from an EMBL/GenBank/DDBJ whole genome shotgun (WGS) entry which is preliminary data.</text>
</comment>
<dbReference type="PATRIC" id="fig|1393736.3.peg.3147"/>
<keyword evidence="1" id="KW-0732">Signal</keyword>
<evidence type="ECO:0000313" key="3">
    <source>
        <dbReference type="Proteomes" id="UP000023464"/>
    </source>
</evidence>
<dbReference type="AlphaFoldDB" id="A0A022PE24"/>
<dbReference type="Proteomes" id="UP000023464">
    <property type="component" value="Unassembled WGS sequence"/>
</dbReference>
<dbReference type="EMBL" id="JFGV01000048">
    <property type="protein sequence ID" value="EYU14407.1"/>
    <property type="molecule type" value="Genomic_DNA"/>
</dbReference>
<keyword evidence="3" id="KW-1185">Reference proteome</keyword>
<dbReference type="RefSeq" id="WP_036780618.1">
    <property type="nucleotide sequence ID" value="NZ_CAWLTM010000067.1"/>
</dbReference>
<protein>
    <submittedName>
        <fullName evidence="2">Antimicrobial protein</fullName>
    </submittedName>
</protein>
<feature type="chain" id="PRO_5001503356" evidence="1">
    <location>
        <begin position="25"/>
        <end position="96"/>
    </location>
</feature>
<proteinExistence type="predicted"/>
<organism evidence="2 3">
    <name type="scientific">Photorhabdus aegyptia</name>
    <dbReference type="NCBI Taxonomy" id="2805098"/>
    <lineage>
        <taxon>Bacteria</taxon>
        <taxon>Pseudomonadati</taxon>
        <taxon>Pseudomonadota</taxon>
        <taxon>Gammaproteobacteria</taxon>
        <taxon>Enterobacterales</taxon>
        <taxon>Morganellaceae</taxon>
        <taxon>Photorhabdus</taxon>
    </lineage>
</organism>
<evidence type="ECO:0000256" key="1">
    <source>
        <dbReference type="SAM" id="SignalP"/>
    </source>
</evidence>
<accession>A0A022PE24</accession>
<gene>
    <name evidence="2" type="ORF">BA1DRAFT_03073</name>
</gene>
<sequence length="96" mass="10925">MFKKLLTVGALATVLIGGVGTASAIGDCPSRDVRVSRDDSGWKYSTHFRNPYDNFANVFERDYNGKTIKWYFKSRYGACYEGDRVVFAAYYEGREK</sequence>
<name>A0A022PE24_9GAMM</name>
<reference evidence="2 3" key="1">
    <citation type="submission" date="2014-03" db="EMBL/GenBank/DDBJ databases">
        <title>Draft Genome of Photorhabdus luminescens BA1, an Egyptian Isolate.</title>
        <authorList>
            <person name="Ghazal S."/>
            <person name="Hurst S.G.IV."/>
            <person name="Morris K."/>
            <person name="Thomas K."/>
            <person name="Tisa L.S."/>
        </authorList>
    </citation>
    <scope>NUCLEOTIDE SEQUENCE [LARGE SCALE GENOMIC DNA]</scope>
    <source>
        <strain evidence="2 3">BA1</strain>
    </source>
</reference>
<feature type="signal peptide" evidence="1">
    <location>
        <begin position="1"/>
        <end position="24"/>
    </location>
</feature>
<evidence type="ECO:0000313" key="2">
    <source>
        <dbReference type="EMBL" id="EYU14407.1"/>
    </source>
</evidence>